<feature type="short sequence motif" description="Histidine triad motif" evidence="2 3">
    <location>
        <begin position="99"/>
        <end position="103"/>
    </location>
</feature>
<evidence type="ECO:0000259" key="4">
    <source>
        <dbReference type="PROSITE" id="PS51084"/>
    </source>
</evidence>
<dbReference type="PROSITE" id="PS00892">
    <property type="entry name" value="HIT_1"/>
    <property type="match status" value="1"/>
</dbReference>
<dbReference type="PROSITE" id="PS51084">
    <property type="entry name" value="HIT_2"/>
    <property type="match status" value="1"/>
</dbReference>
<dbReference type="InterPro" id="IPR001310">
    <property type="entry name" value="Histidine_triad_HIT"/>
</dbReference>
<dbReference type="GO" id="GO:0009117">
    <property type="term" value="P:nucleotide metabolic process"/>
    <property type="evidence" value="ECO:0007669"/>
    <property type="project" value="TreeGrafter"/>
</dbReference>
<dbReference type="InterPro" id="IPR019808">
    <property type="entry name" value="Histidine_triad_CS"/>
</dbReference>
<feature type="domain" description="HIT" evidence="4">
    <location>
        <begin position="6"/>
        <end position="114"/>
    </location>
</feature>
<evidence type="ECO:0000256" key="1">
    <source>
        <dbReference type="PIRSR" id="PIRSR601310-1"/>
    </source>
</evidence>
<dbReference type="InterPro" id="IPR036265">
    <property type="entry name" value="HIT-like_sf"/>
</dbReference>
<dbReference type="PANTHER" id="PTHR46648:SF1">
    <property type="entry name" value="ADENOSINE 5'-MONOPHOSPHORAMIDASE HNT1"/>
    <property type="match status" value="1"/>
</dbReference>
<sequence>MDRPCGFCHIIAGEAAASFVFRDDRVVAFMDLRPVNIGHLLVIPIRHAVYLADLDNADGAQMFRVAQQLAAALRRSGLKCEAVNLFLADGEQAGQEVPHVHLHVIPRFRGDGFGLVLPPGYGHKAARPDLDRVAETIRNRLHQPYSPAGS</sequence>
<dbReference type="Proteomes" id="UP000779900">
    <property type="component" value="Unassembled WGS sequence"/>
</dbReference>
<dbReference type="SUPFAM" id="SSF54197">
    <property type="entry name" value="HIT-like"/>
    <property type="match status" value="1"/>
</dbReference>
<feature type="active site" description="Tele-AMP-histidine intermediate" evidence="1">
    <location>
        <position position="101"/>
    </location>
</feature>
<evidence type="ECO:0000256" key="3">
    <source>
        <dbReference type="PROSITE-ProRule" id="PRU00464"/>
    </source>
</evidence>
<evidence type="ECO:0000256" key="2">
    <source>
        <dbReference type="PIRSR" id="PIRSR601310-3"/>
    </source>
</evidence>
<accession>A0A937XG61</accession>
<dbReference type="Gene3D" id="3.30.428.10">
    <property type="entry name" value="HIT-like"/>
    <property type="match status" value="1"/>
</dbReference>
<dbReference type="PANTHER" id="PTHR46648">
    <property type="entry name" value="HIT FAMILY PROTEIN 1"/>
    <property type="match status" value="1"/>
</dbReference>
<organism evidence="5 6">
    <name type="scientific">candidate division WOR-3 bacterium</name>
    <dbReference type="NCBI Taxonomy" id="2052148"/>
    <lineage>
        <taxon>Bacteria</taxon>
        <taxon>Bacteria division WOR-3</taxon>
    </lineage>
</organism>
<protein>
    <submittedName>
        <fullName evidence="5">HIT family protein</fullName>
    </submittedName>
</protein>
<gene>
    <name evidence="5" type="ORF">FJY68_11890</name>
</gene>
<dbReference type="InterPro" id="IPR011146">
    <property type="entry name" value="HIT-like"/>
</dbReference>
<comment type="caution">
    <text evidence="5">The sequence shown here is derived from an EMBL/GenBank/DDBJ whole genome shotgun (WGS) entry which is preliminary data.</text>
</comment>
<proteinExistence type="predicted"/>
<dbReference type="AlphaFoldDB" id="A0A937XG61"/>
<name>A0A937XG61_UNCW3</name>
<reference evidence="5" key="1">
    <citation type="submission" date="2019-03" db="EMBL/GenBank/DDBJ databases">
        <title>Lake Tanganyika Metagenome-Assembled Genomes (MAGs).</title>
        <authorList>
            <person name="Tran P."/>
        </authorList>
    </citation>
    <scope>NUCLEOTIDE SEQUENCE</scope>
    <source>
        <strain evidence="5">K_DeepCast_150m_m2_040</strain>
    </source>
</reference>
<evidence type="ECO:0000313" key="6">
    <source>
        <dbReference type="Proteomes" id="UP000779900"/>
    </source>
</evidence>
<dbReference type="EMBL" id="VGIR01000097">
    <property type="protein sequence ID" value="MBM3332527.1"/>
    <property type="molecule type" value="Genomic_DNA"/>
</dbReference>
<dbReference type="GO" id="GO:0003824">
    <property type="term" value="F:catalytic activity"/>
    <property type="evidence" value="ECO:0007669"/>
    <property type="project" value="InterPro"/>
</dbReference>
<dbReference type="Pfam" id="PF01230">
    <property type="entry name" value="HIT"/>
    <property type="match status" value="1"/>
</dbReference>
<dbReference type="PRINTS" id="PR00332">
    <property type="entry name" value="HISTRIAD"/>
</dbReference>
<evidence type="ECO:0000313" key="5">
    <source>
        <dbReference type="EMBL" id="MBM3332527.1"/>
    </source>
</evidence>